<proteinExistence type="predicted"/>
<feature type="signal peptide" evidence="1">
    <location>
        <begin position="1"/>
        <end position="30"/>
    </location>
</feature>
<dbReference type="Gene3D" id="1.25.40.10">
    <property type="entry name" value="Tetratricopeptide repeat domain"/>
    <property type="match status" value="2"/>
</dbReference>
<dbReference type="SUPFAM" id="SSF56935">
    <property type="entry name" value="Porins"/>
    <property type="match status" value="1"/>
</dbReference>
<gene>
    <name evidence="3" type="ORF">J2W36_001120</name>
</gene>
<dbReference type="RefSeq" id="WP_307688696.1">
    <property type="nucleotide sequence ID" value="NZ_JAUSRO010000003.1"/>
</dbReference>
<accession>A0ABT9S532</accession>
<evidence type="ECO:0000313" key="3">
    <source>
        <dbReference type="EMBL" id="MDP9898876.1"/>
    </source>
</evidence>
<sequence>MQRPPGPPGILRHALTAAAIAASLAGAAHAQPAVVAINTQASESPYSPQAHDALVTAQRSGSVTPRAGFAQLEAWRRQSLDAAAQRRVASDGVVWAMAAGQPADAARWAREAPLEVLDAYAFEPAFQAARSVADRTLEGEAVRLMRTRQPQAWRPRIFEAVWQTDQQDYAQAEATLASLRASWPSPTTEQQVALLEARGALNEARARPLDALADYNALLAIEPHHRYARRAVAFILQSTGAESAALAHAQAAEAAQPGTFSALEMATLRQQAFGQQLRWAVAHRDESTGWGAERFALLDALLPHYEPERQAAMAQESEARSAGDVPGATAWRNLGLQLRYDRIVALTARARYAEATASYEALAAEGVEPPYYVQSDVAGAYQQQRRSDLAVPLYEAALRRGADRLPMPSDTHIGLVYAYMDTARFDEAQALLSRMEEGTPPMLRLSPQGGTPNPQYTEVRNLRALMQLYADRPAQAERSAGILSALAPMNAGLRSAQAETAMARSHPQAALAHYDELLTDHPDNVSVRAGHAGALFNAGELSEGRRATDALAADAPDAIAVRNAVRLRDATLAPRLEIDAEAGRDGGALANREWRTDTRLISPWFGDDTWRLFYHQILAHADTDQGNVTLARAGIGAEYLKGRWNFTGELHQSNDGPYRTGVALGLRYRASDQWRLSAEVDTNSPDTPWKARNAGIGAHATALGATYVVNESRSFDATAQRMDFSDGNTRDAFGLDWRERWISGPRFQFETTLGGETARYDRQDTPYFSPARESAVELGARARYLTWKRDDRSFAQVVEASTGRYRQEGFGSGPTWSLRYAHEWSFGPTMQLRYGLGVSSHPYDGVRERRPFVFLNLSVPLQ</sequence>
<feature type="chain" id="PRO_5045919591" evidence="1">
    <location>
        <begin position="31"/>
        <end position="862"/>
    </location>
</feature>
<evidence type="ECO:0000256" key="1">
    <source>
        <dbReference type="SAM" id="SignalP"/>
    </source>
</evidence>
<dbReference type="InterPro" id="IPR023870">
    <property type="entry name" value="PGA_export_porin_PgaA"/>
</dbReference>
<protein>
    <submittedName>
        <fullName evidence="3">Biofilm PGA synthesis protein PgaA</fullName>
    </submittedName>
</protein>
<dbReference type="SUPFAM" id="SSF48452">
    <property type="entry name" value="TPR-like"/>
    <property type="match status" value="2"/>
</dbReference>
<feature type="domain" description="PgaA membrane beta barrel" evidence="2">
    <location>
        <begin position="584"/>
        <end position="857"/>
    </location>
</feature>
<evidence type="ECO:0000313" key="4">
    <source>
        <dbReference type="Proteomes" id="UP001226867"/>
    </source>
</evidence>
<dbReference type="Pfam" id="PF21197">
    <property type="entry name" value="PgaA_barrel"/>
    <property type="match status" value="1"/>
</dbReference>
<keyword evidence="1" id="KW-0732">Signal</keyword>
<dbReference type="Proteomes" id="UP001226867">
    <property type="component" value="Unassembled WGS sequence"/>
</dbReference>
<dbReference type="EMBL" id="JAUSRO010000003">
    <property type="protein sequence ID" value="MDP9898876.1"/>
    <property type="molecule type" value="Genomic_DNA"/>
</dbReference>
<evidence type="ECO:0000259" key="2">
    <source>
        <dbReference type="Pfam" id="PF21197"/>
    </source>
</evidence>
<name>A0ABT9S532_9BURK</name>
<dbReference type="NCBIfam" id="TIGR03939">
    <property type="entry name" value="PGA_TPR_OMP"/>
    <property type="match status" value="1"/>
</dbReference>
<reference evidence="3 4" key="1">
    <citation type="submission" date="2023-07" db="EMBL/GenBank/DDBJ databases">
        <title>Sorghum-associated microbial communities from plants grown in Nebraska, USA.</title>
        <authorList>
            <person name="Schachtman D."/>
        </authorList>
    </citation>
    <scope>NUCLEOTIDE SEQUENCE [LARGE SCALE GENOMIC DNA]</scope>
    <source>
        <strain evidence="3 4">DS1607</strain>
    </source>
</reference>
<organism evidence="3 4">
    <name type="scientific">Variovorax ginsengisoli</name>
    <dbReference type="NCBI Taxonomy" id="363844"/>
    <lineage>
        <taxon>Bacteria</taxon>
        <taxon>Pseudomonadati</taxon>
        <taxon>Pseudomonadota</taxon>
        <taxon>Betaproteobacteria</taxon>
        <taxon>Burkholderiales</taxon>
        <taxon>Comamonadaceae</taxon>
        <taxon>Variovorax</taxon>
    </lineage>
</organism>
<keyword evidence="4" id="KW-1185">Reference proteome</keyword>
<dbReference type="InterPro" id="IPR011990">
    <property type="entry name" value="TPR-like_helical_dom_sf"/>
</dbReference>
<comment type="caution">
    <text evidence="3">The sequence shown here is derived from an EMBL/GenBank/DDBJ whole genome shotgun (WGS) entry which is preliminary data.</text>
</comment>
<dbReference type="InterPro" id="IPR049003">
    <property type="entry name" value="PgaA_barrel"/>
</dbReference>
<dbReference type="Pfam" id="PF14559">
    <property type="entry name" value="TPR_19"/>
    <property type="match status" value="1"/>
</dbReference>